<dbReference type="PROSITE" id="PS51257">
    <property type="entry name" value="PROKAR_LIPOPROTEIN"/>
    <property type="match status" value="1"/>
</dbReference>
<organism evidence="1 2">
    <name type="scientific">Endozoicomonas montiporae</name>
    <dbReference type="NCBI Taxonomy" id="1027273"/>
    <lineage>
        <taxon>Bacteria</taxon>
        <taxon>Pseudomonadati</taxon>
        <taxon>Pseudomonadota</taxon>
        <taxon>Gammaproteobacteria</taxon>
        <taxon>Oceanospirillales</taxon>
        <taxon>Endozoicomonadaceae</taxon>
        <taxon>Endozoicomonas</taxon>
    </lineage>
</organism>
<gene>
    <name evidence="1" type="ORF">GZ77_03580</name>
</gene>
<protein>
    <submittedName>
        <fullName evidence="1">Uncharacterized protein</fullName>
    </submittedName>
</protein>
<dbReference type="Proteomes" id="UP000028006">
    <property type="component" value="Unassembled WGS sequence"/>
</dbReference>
<name>A0A081NB47_9GAMM</name>
<proteinExistence type="predicted"/>
<keyword evidence="2" id="KW-1185">Reference proteome</keyword>
<sequence>MRAYKFVVTYTLLGGQSCHLFYGEDEGAAWINLFDRVNEERMDCINRYFLELPIKSIELIGDVTDELKEIDEFCPF</sequence>
<comment type="caution">
    <text evidence="1">The sequence shown here is derived from an EMBL/GenBank/DDBJ whole genome shotgun (WGS) entry which is preliminary data.</text>
</comment>
<accession>A0A081NB47</accession>
<dbReference type="EMBL" id="JOKG01000001">
    <property type="protein sequence ID" value="KEQ15670.1"/>
    <property type="molecule type" value="Genomic_DNA"/>
</dbReference>
<evidence type="ECO:0000313" key="1">
    <source>
        <dbReference type="EMBL" id="KEQ15670.1"/>
    </source>
</evidence>
<reference evidence="1 2" key="1">
    <citation type="submission" date="2014-06" db="EMBL/GenBank/DDBJ databases">
        <title>Whole Genome Sequences of Three Symbiotic Endozoicomonas Bacteria.</title>
        <authorList>
            <person name="Neave M.J."/>
            <person name="Apprill A."/>
            <person name="Voolstra C.R."/>
        </authorList>
    </citation>
    <scope>NUCLEOTIDE SEQUENCE [LARGE SCALE GENOMIC DNA]</scope>
    <source>
        <strain evidence="1 2">LMG 24815</strain>
    </source>
</reference>
<dbReference type="AlphaFoldDB" id="A0A081NB47"/>
<dbReference type="RefSeq" id="WP_034872960.1">
    <property type="nucleotide sequence ID" value="NZ_JOKG01000001.1"/>
</dbReference>
<evidence type="ECO:0000313" key="2">
    <source>
        <dbReference type="Proteomes" id="UP000028006"/>
    </source>
</evidence>